<dbReference type="InterPro" id="IPR050191">
    <property type="entry name" value="ATP-dep_DNA_ligase"/>
</dbReference>
<dbReference type="CDD" id="cd07906">
    <property type="entry name" value="Adenylation_DNA_ligase_LigD_LigC"/>
    <property type="match status" value="1"/>
</dbReference>
<accession>A0ABP5BU65</accession>
<feature type="domain" description="ATP-dependent DNA ligase family profile" evidence="5">
    <location>
        <begin position="104"/>
        <end position="194"/>
    </location>
</feature>
<comment type="caution">
    <text evidence="6">The sequence shown here is derived from an EMBL/GenBank/DDBJ whole genome shotgun (WGS) entry which is preliminary data.</text>
</comment>
<evidence type="ECO:0000256" key="1">
    <source>
        <dbReference type="ARBA" id="ARBA00007572"/>
    </source>
</evidence>
<dbReference type="PANTHER" id="PTHR45674:SF4">
    <property type="entry name" value="DNA LIGASE 1"/>
    <property type="match status" value="1"/>
</dbReference>
<comment type="catalytic activity">
    <reaction evidence="4">
        <text>ATP + (deoxyribonucleotide)n-3'-hydroxyl + 5'-phospho-(deoxyribonucleotide)m = (deoxyribonucleotide)n+m + AMP + diphosphate.</text>
        <dbReference type="EC" id="6.5.1.1"/>
    </reaction>
</comment>
<dbReference type="InterPro" id="IPR014146">
    <property type="entry name" value="LigD_ligase_dom"/>
</dbReference>
<dbReference type="RefSeq" id="WP_344416383.1">
    <property type="nucleotide sequence ID" value="NZ_BAAANN010000007.1"/>
</dbReference>
<dbReference type="Proteomes" id="UP001501116">
    <property type="component" value="Unassembled WGS sequence"/>
</dbReference>
<dbReference type="EMBL" id="BAAANN010000007">
    <property type="protein sequence ID" value="GAA1952569.1"/>
    <property type="molecule type" value="Genomic_DNA"/>
</dbReference>
<dbReference type="CDD" id="cd07971">
    <property type="entry name" value="OBF_DNA_ligase_LigD"/>
    <property type="match status" value="1"/>
</dbReference>
<dbReference type="PROSITE" id="PS00333">
    <property type="entry name" value="DNA_LIGASE_A2"/>
    <property type="match status" value="1"/>
</dbReference>
<dbReference type="Gene3D" id="3.30.470.30">
    <property type="entry name" value="DNA ligase/mRNA capping enzyme"/>
    <property type="match status" value="1"/>
</dbReference>
<reference evidence="7" key="1">
    <citation type="journal article" date="2019" name="Int. J. Syst. Evol. Microbiol.">
        <title>The Global Catalogue of Microorganisms (GCM) 10K type strain sequencing project: providing services to taxonomists for standard genome sequencing and annotation.</title>
        <authorList>
            <consortium name="The Broad Institute Genomics Platform"/>
            <consortium name="The Broad Institute Genome Sequencing Center for Infectious Disease"/>
            <person name="Wu L."/>
            <person name="Ma J."/>
        </authorList>
    </citation>
    <scope>NUCLEOTIDE SEQUENCE [LARGE SCALE GENOMIC DNA]</scope>
    <source>
        <strain evidence="7">JCM 14545</strain>
    </source>
</reference>
<dbReference type="GO" id="GO:0016874">
    <property type="term" value="F:ligase activity"/>
    <property type="evidence" value="ECO:0007669"/>
    <property type="project" value="UniProtKB-KW"/>
</dbReference>
<dbReference type="Gene3D" id="3.30.1490.70">
    <property type="match status" value="1"/>
</dbReference>
<name>A0ABP5BU65_9PSEU</name>
<evidence type="ECO:0000313" key="7">
    <source>
        <dbReference type="Proteomes" id="UP001501116"/>
    </source>
</evidence>
<organism evidence="6 7">
    <name type="scientific">Amycolatopsis minnesotensis</name>
    <dbReference type="NCBI Taxonomy" id="337894"/>
    <lineage>
        <taxon>Bacteria</taxon>
        <taxon>Bacillati</taxon>
        <taxon>Actinomycetota</taxon>
        <taxon>Actinomycetes</taxon>
        <taxon>Pseudonocardiales</taxon>
        <taxon>Pseudonocardiaceae</taxon>
        <taxon>Amycolatopsis</taxon>
    </lineage>
</organism>
<dbReference type="EC" id="6.5.1.1" evidence="2"/>
<evidence type="ECO:0000259" key="5">
    <source>
        <dbReference type="PROSITE" id="PS50160"/>
    </source>
</evidence>
<comment type="similarity">
    <text evidence="1">Belongs to the ATP-dependent DNA ligase family.</text>
</comment>
<evidence type="ECO:0000256" key="2">
    <source>
        <dbReference type="ARBA" id="ARBA00012727"/>
    </source>
</evidence>
<dbReference type="Pfam" id="PF01068">
    <property type="entry name" value="DNA_ligase_A_M"/>
    <property type="match status" value="1"/>
</dbReference>
<dbReference type="InterPro" id="IPR016059">
    <property type="entry name" value="DNA_ligase_ATP-dep_CS"/>
</dbReference>
<sequence length="314" mass="35603">MTGPGWREPTLATLTHEPFSGENWLYERKLDGVRAICSRDGDEPKLWSRNQKAMNGAYPEIVEALAKHGGDRFVADGEIVAFAGNQTSFGALQPRIHLTDPERARKTGIEVFYYLFDLLYFDGHDATSLPLWQRKKLLEDAFDFEDPLRLSRHRDGDGEKFFREACANGWEGLIAKRADAPYQHGRSRDWLKFKCVKDQEFVIGGFTDPQGARHGFGALLLGYHDESGLRFAGKVGTGYTEEILRDLTAKLKKLERKSSPFAEPVHEKGIHWVRPELVAQIGFSEWTGDGKLRHARFVGLRNDKAAEDVVREAR</sequence>
<dbReference type="PANTHER" id="PTHR45674">
    <property type="entry name" value="DNA LIGASE 1/3 FAMILY MEMBER"/>
    <property type="match status" value="1"/>
</dbReference>
<dbReference type="InterPro" id="IPR012309">
    <property type="entry name" value="DNA_ligase_ATP-dep_C"/>
</dbReference>
<evidence type="ECO:0000313" key="6">
    <source>
        <dbReference type="EMBL" id="GAA1952569.1"/>
    </source>
</evidence>
<dbReference type="Pfam" id="PF04679">
    <property type="entry name" value="DNA_ligase_A_C"/>
    <property type="match status" value="1"/>
</dbReference>
<dbReference type="NCBIfam" id="TIGR02779">
    <property type="entry name" value="NHEJ_ligase_lig"/>
    <property type="match status" value="1"/>
</dbReference>
<dbReference type="InterPro" id="IPR012340">
    <property type="entry name" value="NA-bd_OB-fold"/>
</dbReference>
<dbReference type="PROSITE" id="PS00697">
    <property type="entry name" value="DNA_LIGASE_A1"/>
    <property type="match status" value="1"/>
</dbReference>
<protein>
    <recommendedName>
        <fullName evidence="2">DNA ligase (ATP)</fullName>
        <ecNumber evidence="2">6.5.1.1</ecNumber>
    </recommendedName>
</protein>
<dbReference type="SUPFAM" id="SSF50249">
    <property type="entry name" value="Nucleic acid-binding proteins"/>
    <property type="match status" value="1"/>
</dbReference>
<dbReference type="Gene3D" id="2.40.50.140">
    <property type="entry name" value="Nucleic acid-binding proteins"/>
    <property type="match status" value="1"/>
</dbReference>
<evidence type="ECO:0000256" key="3">
    <source>
        <dbReference type="ARBA" id="ARBA00022598"/>
    </source>
</evidence>
<proteinExistence type="inferred from homology"/>
<gene>
    <name evidence="6" type="primary">ligD_1</name>
    <name evidence="6" type="ORF">GCM10009754_22030</name>
</gene>
<evidence type="ECO:0000256" key="4">
    <source>
        <dbReference type="ARBA" id="ARBA00034003"/>
    </source>
</evidence>
<keyword evidence="7" id="KW-1185">Reference proteome</keyword>
<dbReference type="SUPFAM" id="SSF56091">
    <property type="entry name" value="DNA ligase/mRNA capping enzyme, catalytic domain"/>
    <property type="match status" value="1"/>
</dbReference>
<keyword evidence="3 6" id="KW-0436">Ligase</keyword>
<dbReference type="PROSITE" id="PS50160">
    <property type="entry name" value="DNA_LIGASE_A3"/>
    <property type="match status" value="1"/>
</dbReference>
<dbReference type="InterPro" id="IPR012310">
    <property type="entry name" value="DNA_ligase_ATP-dep_cent"/>
</dbReference>